<dbReference type="Proteomes" id="UP000655589">
    <property type="component" value="Unassembled WGS sequence"/>
</dbReference>
<protein>
    <submittedName>
        <fullName evidence="1">Uncharacterized protein</fullName>
    </submittedName>
</protein>
<evidence type="ECO:0000313" key="1">
    <source>
        <dbReference type="EMBL" id="GGM14200.1"/>
    </source>
</evidence>
<dbReference type="EMBL" id="BMPT01000002">
    <property type="protein sequence ID" value="GGM14200.1"/>
    <property type="molecule type" value="Genomic_DNA"/>
</dbReference>
<gene>
    <name evidence="1" type="ORF">GCM10010102_07140</name>
</gene>
<dbReference type="AlphaFoldDB" id="A0A8H9GEB4"/>
<sequence length="68" mass="6675">MTGALSARAPTATIVSAKVESASSARLPGGGLRRGGCARRAGRGRARAAGDEIADYLGGSSGFGGVRQ</sequence>
<reference evidence="1" key="1">
    <citation type="journal article" date="2014" name="Int. J. Syst. Evol. Microbiol.">
        <title>Complete genome sequence of Corynebacterium casei LMG S-19264T (=DSM 44701T), isolated from a smear-ripened cheese.</title>
        <authorList>
            <consortium name="US DOE Joint Genome Institute (JGI-PGF)"/>
            <person name="Walter F."/>
            <person name="Albersmeier A."/>
            <person name="Kalinowski J."/>
            <person name="Ruckert C."/>
        </authorList>
    </citation>
    <scope>NUCLEOTIDE SEQUENCE</scope>
    <source>
        <strain evidence="1">JCM 3051</strain>
    </source>
</reference>
<organism evidence="1 2">
    <name type="scientific">Promicromonospora citrea</name>
    <dbReference type="NCBI Taxonomy" id="43677"/>
    <lineage>
        <taxon>Bacteria</taxon>
        <taxon>Bacillati</taxon>
        <taxon>Actinomycetota</taxon>
        <taxon>Actinomycetes</taxon>
        <taxon>Micrococcales</taxon>
        <taxon>Promicromonosporaceae</taxon>
        <taxon>Promicromonospora</taxon>
    </lineage>
</organism>
<accession>A0A8H9GEB4</accession>
<reference evidence="1" key="2">
    <citation type="submission" date="2020-09" db="EMBL/GenBank/DDBJ databases">
        <authorList>
            <person name="Sun Q."/>
            <person name="Ohkuma M."/>
        </authorList>
    </citation>
    <scope>NUCLEOTIDE SEQUENCE</scope>
    <source>
        <strain evidence="1">JCM 3051</strain>
    </source>
</reference>
<proteinExistence type="predicted"/>
<name>A0A8H9GEB4_9MICO</name>
<evidence type="ECO:0000313" key="2">
    <source>
        <dbReference type="Proteomes" id="UP000655589"/>
    </source>
</evidence>
<keyword evidence="2" id="KW-1185">Reference proteome</keyword>
<comment type="caution">
    <text evidence="1">The sequence shown here is derived from an EMBL/GenBank/DDBJ whole genome shotgun (WGS) entry which is preliminary data.</text>
</comment>